<dbReference type="RefSeq" id="WP_150863081.1">
    <property type="nucleotide sequence ID" value="NZ_VYXP01000002.1"/>
</dbReference>
<keyword evidence="1" id="KW-0732">Signal</keyword>
<protein>
    <submittedName>
        <fullName evidence="3">Amidohydrolase family protein</fullName>
    </submittedName>
</protein>
<dbReference type="InterPro" id="IPR011059">
    <property type="entry name" value="Metal-dep_hydrolase_composite"/>
</dbReference>
<keyword evidence="4" id="KW-1185">Reference proteome</keyword>
<dbReference type="GO" id="GO:0016810">
    <property type="term" value="F:hydrolase activity, acting on carbon-nitrogen (but not peptide) bonds"/>
    <property type="evidence" value="ECO:0007669"/>
    <property type="project" value="InterPro"/>
</dbReference>
<dbReference type="Proteomes" id="UP000325372">
    <property type="component" value="Unassembled WGS sequence"/>
</dbReference>
<organism evidence="3 4">
    <name type="scientific">Marinihelvus fidelis</name>
    <dbReference type="NCBI Taxonomy" id="2613842"/>
    <lineage>
        <taxon>Bacteria</taxon>
        <taxon>Pseudomonadati</taxon>
        <taxon>Pseudomonadota</taxon>
        <taxon>Gammaproteobacteria</taxon>
        <taxon>Chromatiales</taxon>
        <taxon>Wenzhouxiangellaceae</taxon>
        <taxon>Marinihelvus</taxon>
    </lineage>
</organism>
<dbReference type="Gene3D" id="2.30.40.10">
    <property type="entry name" value="Urease, subunit C, domain 1"/>
    <property type="match status" value="1"/>
</dbReference>
<gene>
    <name evidence="3" type="ORF">F3N42_04005</name>
</gene>
<dbReference type="AlphaFoldDB" id="A0A5N0TET5"/>
<feature type="signal peptide" evidence="1">
    <location>
        <begin position="1"/>
        <end position="19"/>
    </location>
</feature>
<dbReference type="InterPro" id="IPR051781">
    <property type="entry name" value="Metallo-dep_Hydrolase"/>
</dbReference>
<accession>A0A5N0TET5</accession>
<feature type="domain" description="Amidohydrolase-related" evidence="2">
    <location>
        <begin position="71"/>
        <end position="418"/>
    </location>
</feature>
<keyword evidence="3" id="KW-0378">Hydrolase</keyword>
<dbReference type="InterPro" id="IPR057744">
    <property type="entry name" value="OTAase-like"/>
</dbReference>
<feature type="chain" id="PRO_5024269874" evidence="1">
    <location>
        <begin position="20"/>
        <end position="423"/>
    </location>
</feature>
<comment type="caution">
    <text evidence="3">The sequence shown here is derived from an EMBL/GenBank/DDBJ whole genome shotgun (WGS) entry which is preliminary data.</text>
</comment>
<evidence type="ECO:0000259" key="2">
    <source>
        <dbReference type="Pfam" id="PF01979"/>
    </source>
</evidence>
<dbReference type="Pfam" id="PF01979">
    <property type="entry name" value="Amidohydro_1"/>
    <property type="match status" value="1"/>
</dbReference>
<dbReference type="InterPro" id="IPR006680">
    <property type="entry name" value="Amidohydro-rel"/>
</dbReference>
<sequence length="423" mass="44834">MPVLVRLIPCLFLASTAHAATLLQCEKLIDPSNGRVHDNRQVSVENGRVQAVGDFGEAGENDQVYRLGTCLPGLMDMHVHLDGELSPGGYLKRFTQNEADYALTAADYARKTLMAGFTSVRNPGDAYNVTIALRKAINAGTAVGPRIWTAGKGIGTTGGHADPTNGYRADLAGNPGPREGVINSPDEARRAVRQRYKDGADFIKITATGGVLSLAKSGQNPQFTTEEVAAIVETATDYGMHVAAHAHGEEGMRRAVEAGVRTIEHGTYMDDEIMDLMKANGTYLVPTLLAGDFVGRKAQEPGWLPEIVRPKAEAIGPVMQGMFERAYSNGVPIIFGTDSGVSPHGENAREFALMVAGGMAPMEAIQSATVTAAALLGETGSLGQVAPGFHADIIAVDGDPLDDITELERVGFVMKGGVVYKDE</sequence>
<evidence type="ECO:0000313" key="4">
    <source>
        <dbReference type="Proteomes" id="UP000325372"/>
    </source>
</evidence>
<evidence type="ECO:0000313" key="3">
    <source>
        <dbReference type="EMBL" id="KAA9133520.1"/>
    </source>
</evidence>
<dbReference type="SUPFAM" id="SSF51338">
    <property type="entry name" value="Composite domain of metallo-dependent hydrolases"/>
    <property type="match status" value="1"/>
</dbReference>
<dbReference type="SUPFAM" id="SSF51556">
    <property type="entry name" value="Metallo-dependent hydrolases"/>
    <property type="match status" value="1"/>
</dbReference>
<dbReference type="PANTHER" id="PTHR43135:SF3">
    <property type="entry name" value="ALPHA-D-RIBOSE 1-METHYLPHOSPHONATE 5-TRIPHOSPHATE DIPHOSPHATASE"/>
    <property type="match status" value="1"/>
</dbReference>
<evidence type="ECO:0000256" key="1">
    <source>
        <dbReference type="SAM" id="SignalP"/>
    </source>
</evidence>
<dbReference type="EMBL" id="VYXP01000002">
    <property type="protein sequence ID" value="KAA9133520.1"/>
    <property type="molecule type" value="Genomic_DNA"/>
</dbReference>
<dbReference type="CDD" id="cd01299">
    <property type="entry name" value="Met_dep_hydrolase_A"/>
    <property type="match status" value="1"/>
</dbReference>
<name>A0A5N0TET5_9GAMM</name>
<proteinExistence type="predicted"/>
<reference evidence="3 4" key="1">
    <citation type="submission" date="2019-09" db="EMBL/GenBank/DDBJ databases">
        <title>Wenzhouxiangella sp. Genome sequencing and assembly.</title>
        <authorList>
            <person name="Zhang R."/>
        </authorList>
    </citation>
    <scope>NUCLEOTIDE SEQUENCE [LARGE SCALE GENOMIC DNA]</scope>
    <source>
        <strain evidence="3 4">W260</strain>
    </source>
</reference>
<dbReference type="InterPro" id="IPR032466">
    <property type="entry name" value="Metal_Hydrolase"/>
</dbReference>
<dbReference type="PANTHER" id="PTHR43135">
    <property type="entry name" value="ALPHA-D-RIBOSE 1-METHYLPHOSPHONATE 5-TRIPHOSPHATE DIPHOSPHATASE"/>
    <property type="match status" value="1"/>
</dbReference>
<dbReference type="Gene3D" id="3.20.20.140">
    <property type="entry name" value="Metal-dependent hydrolases"/>
    <property type="match status" value="1"/>
</dbReference>